<evidence type="ECO:0000256" key="1">
    <source>
        <dbReference type="SAM" id="MobiDB-lite"/>
    </source>
</evidence>
<name>A0A956RQX5_UNCEI</name>
<proteinExistence type="predicted"/>
<comment type="caution">
    <text evidence="3">The sequence shown here is derived from an EMBL/GenBank/DDBJ whole genome shotgun (WGS) entry which is preliminary data.</text>
</comment>
<reference evidence="3" key="2">
    <citation type="journal article" date="2021" name="Microbiome">
        <title>Successional dynamics and alternative stable states in a saline activated sludge microbial community over 9 years.</title>
        <authorList>
            <person name="Wang Y."/>
            <person name="Ye J."/>
            <person name="Ju F."/>
            <person name="Liu L."/>
            <person name="Boyd J.A."/>
            <person name="Deng Y."/>
            <person name="Parks D.H."/>
            <person name="Jiang X."/>
            <person name="Yin X."/>
            <person name="Woodcroft B.J."/>
            <person name="Tyson G.W."/>
            <person name="Hugenholtz P."/>
            <person name="Polz M.F."/>
            <person name="Zhang T."/>
        </authorList>
    </citation>
    <scope>NUCLEOTIDE SEQUENCE</scope>
    <source>
        <strain evidence="3">HKST-UBA01</strain>
    </source>
</reference>
<organism evidence="3 4">
    <name type="scientific">Eiseniibacteriota bacterium</name>
    <dbReference type="NCBI Taxonomy" id="2212470"/>
    <lineage>
        <taxon>Bacteria</taxon>
        <taxon>Candidatus Eiseniibacteriota</taxon>
    </lineage>
</organism>
<dbReference type="EMBL" id="JAGQHR010000691">
    <property type="protein sequence ID" value="MCA9729430.1"/>
    <property type="molecule type" value="Genomic_DNA"/>
</dbReference>
<keyword evidence="2" id="KW-0812">Transmembrane</keyword>
<dbReference type="GO" id="GO:0016757">
    <property type="term" value="F:glycosyltransferase activity"/>
    <property type="evidence" value="ECO:0007669"/>
    <property type="project" value="UniProtKB-KW"/>
</dbReference>
<keyword evidence="2" id="KW-1133">Transmembrane helix</keyword>
<protein>
    <submittedName>
        <fullName evidence="3">Glycosyltransferase family 39 protein</fullName>
        <ecNumber evidence="3">2.4.-.-</ecNumber>
    </submittedName>
</protein>
<evidence type="ECO:0000313" key="3">
    <source>
        <dbReference type="EMBL" id="MCA9729430.1"/>
    </source>
</evidence>
<keyword evidence="3" id="KW-0328">Glycosyltransferase</keyword>
<feature type="region of interest" description="Disordered" evidence="1">
    <location>
        <begin position="1"/>
        <end position="20"/>
    </location>
</feature>
<dbReference type="Proteomes" id="UP000697710">
    <property type="component" value="Unassembled WGS sequence"/>
</dbReference>
<accession>A0A956RQX5</accession>
<dbReference type="AlphaFoldDB" id="A0A956RQX5"/>
<feature type="transmembrane region" description="Helical" evidence="2">
    <location>
        <begin position="106"/>
        <end position="136"/>
    </location>
</feature>
<sequence length="272" mass="29208">MTERARTTERTQTGIERDGEHRWERSDTIWSLALALIATVTAAVLSSTVFGRIPHVQDSIAQLFQARIFAGGHLTAPAPALPEFFAYHHMILADGRWYSQYPPGHALSLLIGVVLHAPWLVNPVLGGVAVFATYFLGMETLGRPAARLGASLALVSPFLLLMSAEFMAHATTLATLTLFLALQLQALRTGSRFAAWASALLLAWGVLARPYSALGFTIPVAILALWNLRKGAPARQTLVALGVGGVLGGALLLAYNAGTTGDPFLFGYEKLY</sequence>
<gene>
    <name evidence="3" type="ORF">KC729_17210</name>
</gene>
<feature type="transmembrane region" description="Helical" evidence="2">
    <location>
        <begin position="238"/>
        <end position="258"/>
    </location>
</feature>
<keyword evidence="3" id="KW-0808">Transferase</keyword>
<evidence type="ECO:0000256" key="2">
    <source>
        <dbReference type="SAM" id="Phobius"/>
    </source>
</evidence>
<feature type="transmembrane region" description="Helical" evidence="2">
    <location>
        <begin position="193"/>
        <end position="226"/>
    </location>
</feature>
<feature type="transmembrane region" description="Helical" evidence="2">
    <location>
        <begin position="148"/>
        <end position="181"/>
    </location>
</feature>
<dbReference type="EC" id="2.4.-.-" evidence="3"/>
<reference evidence="3" key="1">
    <citation type="submission" date="2020-04" db="EMBL/GenBank/DDBJ databases">
        <authorList>
            <person name="Zhang T."/>
        </authorList>
    </citation>
    <scope>NUCLEOTIDE SEQUENCE</scope>
    <source>
        <strain evidence="3">HKST-UBA01</strain>
    </source>
</reference>
<feature type="non-terminal residue" evidence="3">
    <location>
        <position position="272"/>
    </location>
</feature>
<feature type="transmembrane region" description="Helical" evidence="2">
    <location>
        <begin position="29"/>
        <end position="50"/>
    </location>
</feature>
<keyword evidence="2" id="KW-0472">Membrane</keyword>
<evidence type="ECO:0000313" key="4">
    <source>
        <dbReference type="Proteomes" id="UP000697710"/>
    </source>
</evidence>